<evidence type="ECO:0000256" key="4">
    <source>
        <dbReference type="ARBA" id="ARBA00022670"/>
    </source>
</evidence>
<keyword evidence="18" id="KW-1185">Reference proteome</keyword>
<dbReference type="InterPro" id="IPR008283">
    <property type="entry name" value="Peptidase_M17_N"/>
</dbReference>
<dbReference type="AlphaFoldDB" id="A0A9Q0N2R4"/>
<name>A0A9Q0N2R4_9DIPT</name>
<organism evidence="17 18">
    <name type="scientific">Pseudolycoriella hygida</name>
    <dbReference type="NCBI Taxonomy" id="35572"/>
    <lineage>
        <taxon>Eukaryota</taxon>
        <taxon>Metazoa</taxon>
        <taxon>Ecdysozoa</taxon>
        <taxon>Arthropoda</taxon>
        <taxon>Hexapoda</taxon>
        <taxon>Insecta</taxon>
        <taxon>Pterygota</taxon>
        <taxon>Neoptera</taxon>
        <taxon>Endopterygota</taxon>
        <taxon>Diptera</taxon>
        <taxon>Nematocera</taxon>
        <taxon>Sciaroidea</taxon>
        <taxon>Sciaridae</taxon>
        <taxon>Pseudolycoriella</taxon>
    </lineage>
</organism>
<feature type="non-terminal residue" evidence="17">
    <location>
        <position position="1"/>
    </location>
</feature>
<evidence type="ECO:0000256" key="7">
    <source>
        <dbReference type="ARBA" id="ARBA00023625"/>
    </source>
</evidence>
<evidence type="ECO:0000259" key="15">
    <source>
        <dbReference type="Pfam" id="PF00883"/>
    </source>
</evidence>
<protein>
    <recommendedName>
        <fullName evidence="2">Cytosol aminopeptidase</fullName>
        <ecNumber evidence="7">3.4.13.23</ecNumber>
    </recommendedName>
    <alternativeName>
        <fullName evidence="10">Cysteinylglycine-S-conjugate dipeptidase</fullName>
    </alternativeName>
    <alternativeName>
        <fullName evidence="11">Leucine aminopeptidase 3</fullName>
    </alternativeName>
    <alternativeName>
        <fullName evidence="9">Proline aminopeptidase</fullName>
    </alternativeName>
    <alternativeName>
        <fullName evidence="8">Prolyl aminopeptidase</fullName>
    </alternativeName>
</protein>
<comment type="similarity">
    <text evidence="1">Belongs to the peptidase M17 family.</text>
</comment>
<evidence type="ECO:0000256" key="6">
    <source>
        <dbReference type="ARBA" id="ARBA00023511"/>
    </source>
</evidence>
<evidence type="ECO:0000256" key="14">
    <source>
        <dbReference type="ARBA" id="ARBA00049107"/>
    </source>
</evidence>
<dbReference type="OrthoDB" id="412814at2759"/>
<accession>A0A9Q0N2R4</accession>
<dbReference type="InterPro" id="IPR000819">
    <property type="entry name" value="Peptidase_M17_C"/>
</dbReference>
<dbReference type="InterPro" id="IPR011356">
    <property type="entry name" value="Leucine_aapep/pepB"/>
</dbReference>
<evidence type="ECO:0000313" key="17">
    <source>
        <dbReference type="EMBL" id="KAJ6642026.1"/>
    </source>
</evidence>
<dbReference type="GO" id="GO:0005737">
    <property type="term" value="C:cytoplasm"/>
    <property type="evidence" value="ECO:0007669"/>
    <property type="project" value="InterPro"/>
</dbReference>
<dbReference type="GO" id="GO:0070006">
    <property type="term" value="F:metalloaminopeptidase activity"/>
    <property type="evidence" value="ECO:0007669"/>
    <property type="project" value="InterPro"/>
</dbReference>
<feature type="domain" description="Peptidase M17 leucyl aminopeptidase N-terminal" evidence="16">
    <location>
        <begin position="38"/>
        <end position="164"/>
    </location>
</feature>
<proteinExistence type="inferred from homology"/>
<evidence type="ECO:0000256" key="12">
    <source>
        <dbReference type="ARBA" id="ARBA00045966"/>
    </source>
</evidence>
<dbReference type="InterPro" id="IPR043472">
    <property type="entry name" value="Macro_dom-like"/>
</dbReference>
<dbReference type="SUPFAM" id="SSF52949">
    <property type="entry name" value="Macro domain-like"/>
    <property type="match status" value="1"/>
</dbReference>
<keyword evidence="5" id="KW-0378">Hydrolase</keyword>
<dbReference type="Proteomes" id="UP001151699">
    <property type="component" value="Chromosome B"/>
</dbReference>
<dbReference type="EC" id="3.4.13.23" evidence="7"/>
<evidence type="ECO:0000313" key="18">
    <source>
        <dbReference type="Proteomes" id="UP001151699"/>
    </source>
</evidence>
<comment type="caution">
    <text evidence="17">The sequence shown here is derived from an EMBL/GenBank/DDBJ whole genome shotgun (WGS) entry which is preliminary data.</text>
</comment>
<feature type="non-terminal residue" evidence="17">
    <location>
        <position position="529"/>
    </location>
</feature>
<evidence type="ECO:0000256" key="1">
    <source>
        <dbReference type="ARBA" id="ARBA00009528"/>
    </source>
</evidence>
<keyword evidence="3 17" id="KW-0031">Aminopeptidase</keyword>
<evidence type="ECO:0000256" key="9">
    <source>
        <dbReference type="ARBA" id="ARBA00030930"/>
    </source>
</evidence>
<dbReference type="Gene3D" id="3.40.630.10">
    <property type="entry name" value="Zn peptidases"/>
    <property type="match status" value="1"/>
</dbReference>
<dbReference type="Pfam" id="PF00883">
    <property type="entry name" value="Peptidase_M17"/>
    <property type="match status" value="1"/>
</dbReference>
<comment type="function">
    <text evidence="12">Cytosolic metallopeptidase that catalyzes the removal of unsubstituted N-terminal hydrophobic amino acids from various peptides. The presence of Zn(2+) ions is essential for the peptidase activity, and the association with other cofactors can modulate the substrate spectificity of the enzyme. For instance, in the presence of Mn(2+), it displays a specific Cys-Gly hydrolyzing activity of Cys-Gly-S-conjugates. Involved in the metabolism of glutathione and in the degradation of glutathione S-conjugates, which may play a role in the control of the cell redox status.</text>
</comment>
<evidence type="ECO:0000256" key="13">
    <source>
        <dbReference type="ARBA" id="ARBA00047881"/>
    </source>
</evidence>
<reference evidence="17" key="1">
    <citation type="submission" date="2022-07" db="EMBL/GenBank/DDBJ databases">
        <authorList>
            <person name="Trinca V."/>
            <person name="Uliana J.V.C."/>
            <person name="Torres T.T."/>
            <person name="Ward R.J."/>
            <person name="Monesi N."/>
        </authorList>
    </citation>
    <scope>NUCLEOTIDE SEQUENCE</scope>
    <source>
        <strain evidence="17">HSMRA1968</strain>
        <tissue evidence="17">Whole embryos</tissue>
    </source>
</reference>
<evidence type="ECO:0000256" key="2">
    <source>
        <dbReference type="ARBA" id="ARBA00014190"/>
    </source>
</evidence>
<dbReference type="EMBL" id="WJQU01000002">
    <property type="protein sequence ID" value="KAJ6642026.1"/>
    <property type="molecule type" value="Genomic_DNA"/>
</dbReference>
<dbReference type="GO" id="GO:0006508">
    <property type="term" value="P:proteolysis"/>
    <property type="evidence" value="ECO:0007669"/>
    <property type="project" value="UniProtKB-KW"/>
</dbReference>
<feature type="domain" description="Cytosol aminopeptidase" evidence="15">
    <location>
        <begin position="202"/>
        <end position="512"/>
    </location>
</feature>
<dbReference type="GO" id="GO:0030145">
    <property type="term" value="F:manganese ion binding"/>
    <property type="evidence" value="ECO:0007669"/>
    <property type="project" value="InterPro"/>
</dbReference>
<evidence type="ECO:0000256" key="5">
    <source>
        <dbReference type="ARBA" id="ARBA00022801"/>
    </source>
</evidence>
<evidence type="ECO:0000259" key="16">
    <source>
        <dbReference type="Pfam" id="PF02789"/>
    </source>
</evidence>
<keyword evidence="4" id="KW-0645">Protease</keyword>
<dbReference type="CDD" id="cd00433">
    <property type="entry name" value="Peptidase_M17"/>
    <property type="match status" value="1"/>
</dbReference>
<dbReference type="PANTHER" id="PTHR11963">
    <property type="entry name" value="LEUCINE AMINOPEPTIDASE-RELATED"/>
    <property type="match status" value="1"/>
</dbReference>
<dbReference type="PRINTS" id="PR00481">
    <property type="entry name" value="LAMNOPPTDASE"/>
</dbReference>
<evidence type="ECO:0000256" key="11">
    <source>
        <dbReference type="ARBA" id="ARBA00031564"/>
    </source>
</evidence>
<dbReference type="Gene3D" id="3.40.220.10">
    <property type="entry name" value="Leucine Aminopeptidase, subunit E, domain 1"/>
    <property type="match status" value="1"/>
</dbReference>
<evidence type="ECO:0000256" key="3">
    <source>
        <dbReference type="ARBA" id="ARBA00022438"/>
    </source>
</evidence>
<comment type="catalytic activity">
    <reaction evidence="6">
        <text>an S-substituted L-cysteinylglycine + H2O = an S-substituted L-cysteine + glycine</text>
        <dbReference type="Rhea" id="RHEA:60444"/>
        <dbReference type="ChEBI" id="CHEBI:15377"/>
        <dbReference type="ChEBI" id="CHEBI:57305"/>
        <dbReference type="ChEBI" id="CHEBI:58717"/>
        <dbReference type="ChEBI" id="CHEBI:143103"/>
        <dbReference type="EC" id="3.4.13.23"/>
    </reaction>
    <physiologicalReaction direction="left-to-right" evidence="6">
        <dbReference type="Rhea" id="RHEA:60445"/>
    </physiologicalReaction>
</comment>
<comment type="catalytic activity">
    <reaction evidence="13">
        <text>S-benzyl-L-cysteinylglycine + H2O = S-benzyl-L-cysteine + glycine</text>
        <dbReference type="Rhea" id="RHEA:62568"/>
        <dbReference type="ChEBI" id="CHEBI:15377"/>
        <dbReference type="ChEBI" id="CHEBI:57305"/>
        <dbReference type="ChEBI" id="CHEBI:145802"/>
        <dbReference type="ChEBI" id="CHEBI:145803"/>
    </reaction>
    <physiologicalReaction direction="left-to-right" evidence="13">
        <dbReference type="Rhea" id="RHEA:62569"/>
    </physiologicalReaction>
</comment>
<evidence type="ECO:0000256" key="8">
    <source>
        <dbReference type="ARBA" id="ARBA00029605"/>
    </source>
</evidence>
<dbReference type="SUPFAM" id="SSF53187">
    <property type="entry name" value="Zn-dependent exopeptidases"/>
    <property type="match status" value="1"/>
</dbReference>
<dbReference type="PANTHER" id="PTHR11963:SF25">
    <property type="entry name" value="CYTOSOL AMINOPEPTIDASE"/>
    <property type="match status" value="1"/>
</dbReference>
<sequence length="529" mass="57495">ALRSSLGNFQIVSVSQKRFRATVTTEKCSTPHSLGLVLGIYSNENDMLDTGQLTPNAAKFNEACNGRLYELLRIAGPLPKRGECRLLFNIEQSFSTIAVCGLGDKCLGYNEEEMIDEGKEAIRIAAAIGCQKLQELKTNKIYVESFGNSESAAEGACLGLWSYEGSSNSRLYTSQKEIYTENNFEYDMEAWDVGMHKAEAQNLARQLMETPASIMTPTKFAQNVVNVLCDSGVNVEVKVRAWAEAQKMNAFLAIAKGSAEAPIFLELSYYGTSSDEKPVVLVGQGTTFDSGGLCLKPLEELQNMRGSMCGAACVVATCRAIASLKLPVNIRGLIPLCEHMIGANTVRSGDVVTSKNGLSIEIQHPDKEAPLVLVDALLYAQNFDPKFILDVGTLHNDMKGALGESAAGVFTSNDDMWHGLKAAAVHTGDRVWRMPIWNYFGGLVKSSSSVDIQNVGQGRGGGSCKSAAILREFVPPNVDWMHVDAMGVMTTNGNHFAYLKNGMSGRPTRTIIEFLAQGIRLDPSPEKRM</sequence>
<comment type="catalytic activity">
    <reaction evidence="14">
        <text>L-cysteinylglycine + H2O = L-cysteine + glycine</text>
        <dbReference type="Rhea" id="RHEA:28783"/>
        <dbReference type="ChEBI" id="CHEBI:15377"/>
        <dbReference type="ChEBI" id="CHEBI:35235"/>
        <dbReference type="ChEBI" id="CHEBI:57305"/>
        <dbReference type="ChEBI" id="CHEBI:61694"/>
    </reaction>
    <physiologicalReaction direction="left-to-right" evidence="14">
        <dbReference type="Rhea" id="RHEA:28784"/>
    </physiologicalReaction>
</comment>
<evidence type="ECO:0000256" key="10">
    <source>
        <dbReference type="ARBA" id="ARBA00030997"/>
    </source>
</evidence>
<gene>
    <name evidence="17" type="primary">Lap3</name>
    <name evidence="17" type="ORF">Bhyg_06972</name>
</gene>
<dbReference type="Pfam" id="PF02789">
    <property type="entry name" value="Peptidase_M17_N"/>
    <property type="match status" value="1"/>
</dbReference>